<sequence>MKKVFIAVIIAGMAISKPVFATEINVLTRSEITIQADEGQDKFKEFKEANKADFEEVLSEKRAIRKEMQQLYEKRLGMKKESKEEMRTFIKDIKDRVDKGELTKEEGIQIIKDKRISDQEYLKNFSEEGKKELKAIDEKINEHSQEVKKLKKELESSIEEKDSKKMESAKKKYIDAMKDHNKLLKQKLEVIKKYSKK</sequence>
<dbReference type="AlphaFoldDB" id="A0A1M5ZN22"/>
<evidence type="ECO:0000256" key="1">
    <source>
        <dbReference type="SAM" id="MobiDB-lite"/>
    </source>
</evidence>
<evidence type="ECO:0000313" key="3">
    <source>
        <dbReference type="EMBL" id="SHI25519.1"/>
    </source>
</evidence>
<gene>
    <name evidence="3" type="ORF">SAMN02745941_03178</name>
</gene>
<proteinExistence type="predicted"/>
<organism evidence="3 4">
    <name type="scientific">Clostridium intestinale DSM 6191</name>
    <dbReference type="NCBI Taxonomy" id="1121320"/>
    <lineage>
        <taxon>Bacteria</taxon>
        <taxon>Bacillati</taxon>
        <taxon>Bacillota</taxon>
        <taxon>Clostridia</taxon>
        <taxon>Eubacteriales</taxon>
        <taxon>Clostridiaceae</taxon>
        <taxon>Clostridium</taxon>
    </lineage>
</organism>
<reference evidence="3 4" key="1">
    <citation type="submission" date="2016-11" db="EMBL/GenBank/DDBJ databases">
        <authorList>
            <person name="Jaros S."/>
            <person name="Januszkiewicz K."/>
            <person name="Wedrychowicz H."/>
        </authorList>
    </citation>
    <scope>NUCLEOTIDE SEQUENCE [LARGE SCALE GENOMIC DNA]</scope>
    <source>
        <strain evidence="3 4">DSM 6191</strain>
    </source>
</reference>
<feature type="region of interest" description="Disordered" evidence="1">
    <location>
        <begin position="147"/>
        <end position="166"/>
    </location>
</feature>
<dbReference type="RefSeq" id="WP_073020988.1">
    <property type="nucleotide sequence ID" value="NZ_FQXU01000009.1"/>
</dbReference>
<dbReference type="Proteomes" id="UP000184241">
    <property type="component" value="Unassembled WGS sequence"/>
</dbReference>
<dbReference type="EMBL" id="FQXU01000009">
    <property type="protein sequence ID" value="SHI25519.1"/>
    <property type="molecule type" value="Genomic_DNA"/>
</dbReference>
<protein>
    <submittedName>
        <fullName evidence="3">Uncharacterized protein</fullName>
    </submittedName>
</protein>
<feature type="signal peptide" evidence="2">
    <location>
        <begin position="1"/>
        <end position="21"/>
    </location>
</feature>
<evidence type="ECO:0000256" key="2">
    <source>
        <dbReference type="SAM" id="SignalP"/>
    </source>
</evidence>
<accession>A0A1M5ZN22</accession>
<name>A0A1M5ZN22_9CLOT</name>
<evidence type="ECO:0000313" key="4">
    <source>
        <dbReference type="Proteomes" id="UP000184241"/>
    </source>
</evidence>
<feature type="chain" id="PRO_5013155526" evidence="2">
    <location>
        <begin position="22"/>
        <end position="197"/>
    </location>
</feature>
<keyword evidence="2" id="KW-0732">Signal</keyword>